<feature type="transmembrane region" description="Helical" evidence="1">
    <location>
        <begin position="30"/>
        <end position="52"/>
    </location>
</feature>
<dbReference type="RefSeq" id="WP_369288122.1">
    <property type="nucleotide sequence ID" value="NZ_JBFTEG010000010.1"/>
</dbReference>
<dbReference type="Pfam" id="PF06611">
    <property type="entry name" value="DUF1145"/>
    <property type="match status" value="1"/>
</dbReference>
<evidence type="ECO:0000313" key="2">
    <source>
        <dbReference type="EMBL" id="MEX6503158.1"/>
    </source>
</evidence>
<dbReference type="PANTHER" id="PTHR38775">
    <property type="entry name" value="INNER MEMBRANE PROTEIN-RELATED"/>
    <property type="match status" value="1"/>
</dbReference>
<dbReference type="EMBL" id="JBFTEG010000010">
    <property type="protein sequence ID" value="MEX6503158.1"/>
    <property type="molecule type" value="Genomic_DNA"/>
</dbReference>
<accession>A0ABV3YUZ9</accession>
<keyword evidence="1" id="KW-0472">Membrane</keyword>
<dbReference type="PANTHER" id="PTHR38775:SF1">
    <property type="entry name" value="INNER MEMBRANE PROTEIN"/>
    <property type="match status" value="1"/>
</dbReference>
<reference evidence="2 3" key="1">
    <citation type="submission" date="2024-07" db="EMBL/GenBank/DDBJ databases">
        <authorList>
            <person name="Li M."/>
        </authorList>
    </citation>
    <scope>NUCLEOTIDE SEQUENCE [LARGE SCALE GENOMIC DNA]</scope>
    <source>
        <strain evidence="2 3">25A3E</strain>
    </source>
</reference>
<evidence type="ECO:0000313" key="3">
    <source>
        <dbReference type="Proteomes" id="UP001560296"/>
    </source>
</evidence>
<dbReference type="Proteomes" id="UP001560296">
    <property type="component" value="Unassembled WGS sequence"/>
</dbReference>
<name>A0ABV3YUZ9_9PSED</name>
<keyword evidence="1" id="KW-1133">Transmembrane helix</keyword>
<keyword evidence="3" id="KW-1185">Reference proteome</keyword>
<protein>
    <submittedName>
        <fullName evidence="2">DUF1145 domain-containing protein</fullName>
    </submittedName>
</protein>
<dbReference type="InterPro" id="IPR009525">
    <property type="entry name" value="DUF1145"/>
</dbReference>
<organism evidence="2 3">
    <name type="scientific">Pseudomonas zhanjiangensis</name>
    <dbReference type="NCBI Taxonomy" id="3239015"/>
    <lineage>
        <taxon>Bacteria</taxon>
        <taxon>Pseudomonadati</taxon>
        <taxon>Pseudomonadota</taxon>
        <taxon>Gammaproteobacteria</taxon>
        <taxon>Pseudomonadales</taxon>
        <taxon>Pseudomonadaceae</taxon>
        <taxon>Pseudomonas</taxon>
    </lineage>
</organism>
<comment type="caution">
    <text evidence="2">The sequence shown here is derived from an EMBL/GenBank/DDBJ whole genome shotgun (WGS) entry which is preliminary data.</text>
</comment>
<evidence type="ECO:0000256" key="1">
    <source>
        <dbReference type="SAM" id="Phobius"/>
    </source>
</evidence>
<gene>
    <name evidence="2" type="ORF">AB5S05_13910</name>
</gene>
<proteinExistence type="predicted"/>
<keyword evidence="1" id="KW-0812">Transmembrane</keyword>
<sequence>MNRLLVAGKLLAAVFWGVILVNLVEPLAQPFAALLNLACGIVLLIHCVELWLFADRIGDCRQPGLARAQVLLFGVFYALTLPRAPAAQALPEGESLAAEGAYGAQAQSAPLID</sequence>